<feature type="compositionally biased region" description="Pro residues" evidence="1">
    <location>
        <begin position="349"/>
        <end position="361"/>
    </location>
</feature>
<feature type="compositionally biased region" description="Basic residues" evidence="1">
    <location>
        <begin position="461"/>
        <end position="471"/>
    </location>
</feature>
<dbReference type="EMBL" id="CP003009">
    <property type="protein sequence ID" value="AEO62557.1"/>
    <property type="molecule type" value="Genomic_DNA"/>
</dbReference>
<accession>G2QRX0</accession>
<evidence type="ECO:0000256" key="1">
    <source>
        <dbReference type="SAM" id="MobiDB-lite"/>
    </source>
</evidence>
<evidence type="ECO:0000256" key="2">
    <source>
        <dbReference type="SAM" id="Phobius"/>
    </source>
</evidence>
<keyword evidence="2" id="KW-1133">Transmembrane helix</keyword>
<feature type="region of interest" description="Disordered" evidence="1">
    <location>
        <begin position="270"/>
        <end position="491"/>
    </location>
</feature>
<keyword evidence="2" id="KW-0812">Transmembrane</keyword>
<dbReference type="GeneID" id="11523403"/>
<dbReference type="RefSeq" id="XP_003648893.1">
    <property type="nucleotide sequence ID" value="XM_003648845.1"/>
</dbReference>
<gene>
    <name evidence="3" type="ORF">THITE_133760</name>
</gene>
<organism evidence="3 4">
    <name type="scientific">Thermothielavioides terrestris (strain ATCC 38088 / NRRL 8126)</name>
    <name type="common">Thielavia terrestris</name>
    <dbReference type="NCBI Taxonomy" id="578455"/>
    <lineage>
        <taxon>Eukaryota</taxon>
        <taxon>Fungi</taxon>
        <taxon>Dikarya</taxon>
        <taxon>Ascomycota</taxon>
        <taxon>Pezizomycotina</taxon>
        <taxon>Sordariomycetes</taxon>
        <taxon>Sordariomycetidae</taxon>
        <taxon>Sordariales</taxon>
        <taxon>Chaetomiaceae</taxon>
        <taxon>Thermothielavioides</taxon>
        <taxon>Thermothielavioides terrestris</taxon>
    </lineage>
</organism>
<evidence type="ECO:0000313" key="3">
    <source>
        <dbReference type="EMBL" id="AEO62557.1"/>
    </source>
</evidence>
<dbReference type="OrthoDB" id="5426678at2759"/>
<feature type="compositionally biased region" description="Low complexity" evidence="1">
    <location>
        <begin position="415"/>
        <end position="444"/>
    </location>
</feature>
<proteinExistence type="predicted"/>
<dbReference type="KEGG" id="ttt:THITE_133760"/>
<dbReference type="AlphaFoldDB" id="G2QRX0"/>
<evidence type="ECO:0000313" key="4">
    <source>
        <dbReference type="Proteomes" id="UP000008181"/>
    </source>
</evidence>
<dbReference type="eggNOG" id="ENOG502REWW">
    <property type="taxonomic scope" value="Eukaryota"/>
</dbReference>
<keyword evidence="4" id="KW-1185">Reference proteome</keyword>
<feature type="transmembrane region" description="Helical" evidence="2">
    <location>
        <begin position="111"/>
        <end position="134"/>
    </location>
</feature>
<dbReference type="HOGENOM" id="CLU_050905_0_0_1"/>
<sequence length="491" mass="51581">MATPRGCPTVPLKDLNPASAADPVRAVWCVDGGPSRNLPRATACRRYFERSGPGWARIAKTSSSSFRPLDGRVLLTATGSHGENGNMALAGSHILPRDSDSGSNGTLTTGAIAGIACGAGALFLGAAGLFIVYWRRQRQFDREDEYYENHFEGRGPPGSTAPAVTYTMDYKMDDPQHNEGDHGSSYTYSPEKASYPFSPLSALESASAMPTHPAYIPRALVRGRTTPSNRSVATASPPPFPTPAFSSASTSNSKTQPDDAMIQAYLNAATAAQPQPQPSPPPQAGDAPTESDSSFSGGLPLQSYPPRTHSAPTTVPAMVFPSISSPPHSASSTTDSARASGSGRTSHGRPPPARRPPPPPLKNLSTSPGAKPLSGRENATISGPLAFPQHYHHPGYQPGSGSGSGWIREDDTSDAAAAQGQSQSQSQSESGGRMRSFRARAFSSPRGGGGGGGGEREAKKKEKKEKKKKQRNSGGHRFYAEVEIGNGSDIW</sequence>
<feature type="compositionally biased region" description="Low complexity" evidence="1">
    <location>
        <begin position="321"/>
        <end position="343"/>
    </location>
</feature>
<dbReference type="Proteomes" id="UP000008181">
    <property type="component" value="Chromosome 1"/>
</dbReference>
<reference evidence="3 4" key="1">
    <citation type="journal article" date="2011" name="Nat. Biotechnol.">
        <title>Comparative genomic analysis of the thermophilic biomass-degrading fungi Myceliophthora thermophila and Thielavia terrestris.</title>
        <authorList>
            <person name="Berka R.M."/>
            <person name="Grigoriev I.V."/>
            <person name="Otillar R."/>
            <person name="Salamov A."/>
            <person name="Grimwood J."/>
            <person name="Reid I."/>
            <person name="Ishmael N."/>
            <person name="John T."/>
            <person name="Darmond C."/>
            <person name="Moisan M.-C."/>
            <person name="Henrissat B."/>
            <person name="Coutinho P.M."/>
            <person name="Lombard V."/>
            <person name="Natvig D.O."/>
            <person name="Lindquist E."/>
            <person name="Schmutz J."/>
            <person name="Lucas S."/>
            <person name="Harris P."/>
            <person name="Powlowski J."/>
            <person name="Bellemare A."/>
            <person name="Taylor D."/>
            <person name="Butler G."/>
            <person name="de Vries R.P."/>
            <person name="Allijn I.E."/>
            <person name="van den Brink J."/>
            <person name="Ushinsky S."/>
            <person name="Storms R."/>
            <person name="Powell A.J."/>
            <person name="Paulsen I.T."/>
            <person name="Elbourne L.D.H."/>
            <person name="Baker S.E."/>
            <person name="Magnuson J."/>
            <person name="LaBoissiere S."/>
            <person name="Clutterbuck A.J."/>
            <person name="Martinez D."/>
            <person name="Wogulis M."/>
            <person name="de Leon A.L."/>
            <person name="Rey M.W."/>
            <person name="Tsang A."/>
        </authorList>
    </citation>
    <scope>NUCLEOTIDE SEQUENCE [LARGE SCALE GENOMIC DNA]</scope>
    <source>
        <strain evidence="4">ATCC 38088 / NRRL 8126</strain>
    </source>
</reference>
<protein>
    <submittedName>
        <fullName evidence="3">Uncharacterized protein</fullName>
    </submittedName>
</protein>
<feature type="region of interest" description="Disordered" evidence="1">
    <location>
        <begin position="225"/>
        <end position="256"/>
    </location>
</feature>
<name>G2QRX0_THETT</name>
<keyword evidence="2" id="KW-0472">Membrane</keyword>